<name>A0A9D2WP49_9FIRM</name>
<dbReference type="PANTHER" id="PTHR38451">
    <property type="entry name" value="TRNA (ADENINE(22)-N(1))-METHYLTRANSFERASE"/>
    <property type="match status" value="1"/>
</dbReference>
<dbReference type="SUPFAM" id="SSF53335">
    <property type="entry name" value="S-adenosyl-L-methionine-dependent methyltransferases"/>
    <property type="match status" value="1"/>
</dbReference>
<dbReference type="Gene3D" id="3.40.50.150">
    <property type="entry name" value="Vaccinia Virus protein VP39"/>
    <property type="match status" value="1"/>
</dbReference>
<proteinExistence type="predicted"/>
<comment type="caution">
    <text evidence="1">The sequence shown here is derived from an EMBL/GenBank/DDBJ whole genome shotgun (WGS) entry which is preliminary data.</text>
</comment>
<dbReference type="PIRSF" id="PIRSF018637">
    <property type="entry name" value="TrmK"/>
    <property type="match status" value="1"/>
</dbReference>
<dbReference type="OrthoDB" id="5881184at2"/>
<dbReference type="InterPro" id="IPR006901">
    <property type="entry name" value="TrmK"/>
</dbReference>
<keyword evidence="2" id="KW-1185">Reference proteome</keyword>
<protein>
    <submittedName>
        <fullName evidence="1">tRNA (Adenine(22)-N(1))-methyltransferase</fullName>
        <ecNumber evidence="1">2.1.1.217</ecNumber>
    </submittedName>
</protein>
<evidence type="ECO:0000313" key="2">
    <source>
        <dbReference type="Proteomes" id="UP000798488"/>
    </source>
</evidence>
<keyword evidence="1" id="KW-0808">Transferase</keyword>
<dbReference type="EC" id="2.1.1.217" evidence="1"/>
<dbReference type="EMBL" id="LSRS01000007">
    <property type="protein sequence ID" value="KAF1084052.1"/>
    <property type="molecule type" value="Genomic_DNA"/>
</dbReference>
<dbReference type="Gene3D" id="1.10.287.1890">
    <property type="match status" value="1"/>
</dbReference>
<dbReference type="AlphaFoldDB" id="A0A9D2WP49"/>
<keyword evidence="1" id="KW-0489">Methyltransferase</keyword>
<dbReference type="Pfam" id="PF04816">
    <property type="entry name" value="TrmK"/>
    <property type="match status" value="1"/>
</dbReference>
<reference evidence="1" key="1">
    <citation type="submission" date="2016-02" db="EMBL/GenBank/DDBJ databases">
        <title>Draft Genome Sequence of Sporotomaculum syntrophicum Strain FB, a Syntrophic Benzoate Degrader.</title>
        <authorList>
            <person name="Nobu M.K."/>
            <person name="Narihiro T."/>
            <person name="Qiu Y.-L."/>
            <person name="Ohashi A."/>
            <person name="Liu W.-T."/>
            <person name="Yuji S."/>
        </authorList>
    </citation>
    <scope>NUCLEOTIDE SEQUENCE</scope>
    <source>
        <strain evidence="1">FB</strain>
    </source>
</reference>
<dbReference type="RefSeq" id="WP_161822990.1">
    <property type="nucleotide sequence ID" value="NZ_LSRS01000007.1"/>
</dbReference>
<dbReference type="GO" id="GO:0032259">
    <property type="term" value="P:methylation"/>
    <property type="evidence" value="ECO:0007669"/>
    <property type="project" value="UniProtKB-KW"/>
</dbReference>
<dbReference type="InterPro" id="IPR029063">
    <property type="entry name" value="SAM-dependent_MTases_sf"/>
</dbReference>
<sequence length="229" mass="26064">MELSRRLAALARHVPAGETVADIGTDHAYLPIYLIQQGISPWIVAGDINRKPYEAARLNVQSSGLNKSIDLRLGDGLNILKPGEVSVLVVAGMGGKTVCTILEQGRAVLQQMRRLVIQPMNDIYMVRRWLLDNGWRLADEEMVVEDRHYYVIIVAERGRETNKDRFALEVGPRLLEKKDVVLKEFLTRRIMKIKAIITEITRAESAAARNRVLLLRQEAMEIEEVLNRW</sequence>
<evidence type="ECO:0000313" key="1">
    <source>
        <dbReference type="EMBL" id="KAF1084052.1"/>
    </source>
</evidence>
<dbReference type="PANTHER" id="PTHR38451:SF1">
    <property type="entry name" value="TRNA (ADENINE(22)-N(1))-METHYLTRANSFERASE"/>
    <property type="match status" value="1"/>
</dbReference>
<organism evidence="1 2">
    <name type="scientific">Sporotomaculum syntrophicum</name>
    <dbReference type="NCBI Taxonomy" id="182264"/>
    <lineage>
        <taxon>Bacteria</taxon>
        <taxon>Bacillati</taxon>
        <taxon>Bacillota</taxon>
        <taxon>Clostridia</taxon>
        <taxon>Eubacteriales</taxon>
        <taxon>Desulfallaceae</taxon>
        <taxon>Sporotomaculum</taxon>
    </lineage>
</organism>
<gene>
    <name evidence="1" type="primary">trmK</name>
    <name evidence="1" type="ORF">SPSYN_02699</name>
</gene>
<dbReference type="GO" id="GO:0160105">
    <property type="term" value="F:tRNA (adenine(22)-N1)-methyltransferase activity"/>
    <property type="evidence" value="ECO:0007669"/>
    <property type="project" value="UniProtKB-EC"/>
</dbReference>
<dbReference type="Proteomes" id="UP000798488">
    <property type="component" value="Unassembled WGS sequence"/>
</dbReference>
<accession>A0A9D2WP49</accession>